<evidence type="ECO:0008006" key="6">
    <source>
        <dbReference type="Google" id="ProtNLM"/>
    </source>
</evidence>
<dbReference type="InterPro" id="IPR013830">
    <property type="entry name" value="SGNH_hydro"/>
</dbReference>
<accession>A0ABQ6NKV9</accession>
<comment type="caution">
    <text evidence="4">The sequence shown here is derived from an EMBL/GenBank/DDBJ whole genome shotgun (WGS) entry which is preliminary data.</text>
</comment>
<dbReference type="Gene3D" id="3.40.50.1110">
    <property type="entry name" value="SGNH hydrolase"/>
    <property type="match status" value="1"/>
</dbReference>
<dbReference type="PANTHER" id="PTHR30383">
    <property type="entry name" value="THIOESTERASE 1/PROTEASE 1/LYSOPHOSPHOLIPASE L1"/>
    <property type="match status" value="1"/>
</dbReference>
<evidence type="ECO:0000313" key="4">
    <source>
        <dbReference type="EMBL" id="GMK44842.1"/>
    </source>
</evidence>
<protein>
    <recommendedName>
        <fullName evidence="6">Copper amine oxidase</fullName>
    </recommendedName>
</protein>
<dbReference type="InterPro" id="IPR012854">
    <property type="entry name" value="Cu_amine_oxidase-like_N"/>
</dbReference>
<proteinExistence type="predicted"/>
<dbReference type="Proteomes" id="UP001285921">
    <property type="component" value="Unassembled WGS sequence"/>
</dbReference>
<sequence>MYSKSRKIRSVIVMLAFMILAATAWGGSPARAESGVPEPYRIVALGDSLTAGYEHGYTEKSVPYGYVEQVYEQSLFHGLRAEYVNYGILGLKAEGLNRLLQAVSGGRTVKADDIQKELQDPRKETLAAQTSQMAKSIRSASLIVLTIGGNDLLPVMTKLDSGATAEEITTYIQTILDQYEKDLEASIRTIAALNPKAQMVMSDQYLPVPAPLQFGSTTIELYPEAKRKLLLDGVTKLRGKLELVSTRLAAEGIKLQVADVSSLFVGHELEYTSIAQGDIHPNHLGYAAMGRAFATAIWGDYRTVRPRQANVQMSVVVAGKELPASAAPPVLRSNRSFVAMRDITDALGAKLTWNNATQSAAVSYNNHTVILTIGSAYVTIDGKKVKLTTPPAFLLKSGKESKTYLPLAALSEALGLQVTYRGTLQTAFINK</sequence>
<dbReference type="Gene3D" id="3.30.457.10">
    <property type="entry name" value="Copper amine oxidase-like, N-terminal domain"/>
    <property type="match status" value="1"/>
</dbReference>
<feature type="signal peptide" evidence="1">
    <location>
        <begin position="1"/>
        <end position="24"/>
    </location>
</feature>
<dbReference type="SUPFAM" id="SSF52266">
    <property type="entry name" value="SGNH hydrolase"/>
    <property type="match status" value="1"/>
</dbReference>
<organism evidence="4 5">
    <name type="scientific">Paenibacillus glycanilyticus</name>
    <dbReference type="NCBI Taxonomy" id="126569"/>
    <lineage>
        <taxon>Bacteria</taxon>
        <taxon>Bacillati</taxon>
        <taxon>Bacillota</taxon>
        <taxon>Bacilli</taxon>
        <taxon>Bacillales</taxon>
        <taxon>Paenibacillaceae</taxon>
        <taxon>Paenibacillus</taxon>
    </lineage>
</organism>
<dbReference type="RefSeq" id="WP_317979758.1">
    <property type="nucleotide sequence ID" value="NZ_BTCL01000005.1"/>
</dbReference>
<evidence type="ECO:0000256" key="1">
    <source>
        <dbReference type="SAM" id="SignalP"/>
    </source>
</evidence>
<dbReference type="EMBL" id="BTCL01000005">
    <property type="protein sequence ID" value="GMK44842.1"/>
    <property type="molecule type" value="Genomic_DNA"/>
</dbReference>
<keyword evidence="5" id="KW-1185">Reference proteome</keyword>
<name>A0ABQ6NKV9_9BACL</name>
<feature type="domain" description="SGNH hydrolase-type esterase" evidence="3">
    <location>
        <begin position="44"/>
        <end position="288"/>
    </location>
</feature>
<dbReference type="PANTHER" id="PTHR30383:SF5">
    <property type="entry name" value="SGNH HYDROLASE-TYPE ESTERASE DOMAIN-CONTAINING PROTEIN"/>
    <property type="match status" value="1"/>
</dbReference>
<dbReference type="InterPro" id="IPR051532">
    <property type="entry name" value="Ester_Hydrolysis_Enzymes"/>
</dbReference>
<dbReference type="Pfam" id="PF13472">
    <property type="entry name" value="Lipase_GDSL_2"/>
    <property type="match status" value="1"/>
</dbReference>
<feature type="domain" description="Copper amine oxidase-like N-terminal" evidence="2">
    <location>
        <begin position="317"/>
        <end position="428"/>
    </location>
</feature>
<dbReference type="InterPro" id="IPR036582">
    <property type="entry name" value="Mao_N_sf"/>
</dbReference>
<dbReference type="PROSITE" id="PS01098">
    <property type="entry name" value="LIPASE_GDSL_SER"/>
    <property type="match status" value="1"/>
</dbReference>
<evidence type="ECO:0000259" key="3">
    <source>
        <dbReference type="Pfam" id="PF13472"/>
    </source>
</evidence>
<dbReference type="SUPFAM" id="SSF55383">
    <property type="entry name" value="Copper amine oxidase, domain N"/>
    <property type="match status" value="1"/>
</dbReference>
<dbReference type="Pfam" id="PF07833">
    <property type="entry name" value="Cu_amine_oxidN1"/>
    <property type="match status" value="1"/>
</dbReference>
<gene>
    <name evidence="4" type="ORF">PghCCS26_19700</name>
</gene>
<evidence type="ECO:0000259" key="2">
    <source>
        <dbReference type="Pfam" id="PF07833"/>
    </source>
</evidence>
<evidence type="ECO:0000313" key="5">
    <source>
        <dbReference type="Proteomes" id="UP001285921"/>
    </source>
</evidence>
<keyword evidence="1" id="KW-0732">Signal</keyword>
<dbReference type="InterPro" id="IPR036514">
    <property type="entry name" value="SGNH_hydro_sf"/>
</dbReference>
<reference evidence="4 5" key="1">
    <citation type="submission" date="2023-05" db="EMBL/GenBank/DDBJ databases">
        <title>Draft genome of Paenibacillus sp. CCS26.</title>
        <authorList>
            <person name="Akita H."/>
            <person name="Shinto Y."/>
            <person name="Kimura Z."/>
        </authorList>
    </citation>
    <scope>NUCLEOTIDE SEQUENCE [LARGE SCALE GENOMIC DNA]</scope>
    <source>
        <strain evidence="4 5">CCS26</strain>
    </source>
</reference>
<dbReference type="InterPro" id="IPR008265">
    <property type="entry name" value="Lipase_GDSL_AS"/>
</dbReference>
<feature type="chain" id="PRO_5046537643" description="Copper amine oxidase" evidence="1">
    <location>
        <begin position="25"/>
        <end position="431"/>
    </location>
</feature>